<gene>
    <name evidence="2" type="ORF">M5J20_08660</name>
</gene>
<evidence type="ECO:0000313" key="3">
    <source>
        <dbReference type="Proteomes" id="UP001204000"/>
    </source>
</evidence>
<dbReference type="RefSeq" id="WP_253578571.1">
    <property type="nucleotide sequence ID" value="NZ_JAMFTQ010000011.1"/>
</dbReference>
<dbReference type="Pfam" id="PF11377">
    <property type="entry name" value="DUF3180"/>
    <property type="match status" value="1"/>
</dbReference>
<keyword evidence="1" id="KW-0472">Membrane</keyword>
<name>A0ABT1G2K2_9CORY</name>
<organism evidence="2 3">
    <name type="scientific">Corynebacterium stercoris</name>
    <dbReference type="NCBI Taxonomy" id="2943490"/>
    <lineage>
        <taxon>Bacteria</taxon>
        <taxon>Bacillati</taxon>
        <taxon>Actinomycetota</taxon>
        <taxon>Actinomycetes</taxon>
        <taxon>Mycobacteriales</taxon>
        <taxon>Corynebacteriaceae</taxon>
        <taxon>Corynebacterium</taxon>
    </lineage>
</organism>
<dbReference type="EMBL" id="JAMFTQ010000011">
    <property type="protein sequence ID" value="MCP1388253.1"/>
    <property type="molecule type" value="Genomic_DNA"/>
</dbReference>
<evidence type="ECO:0000256" key="1">
    <source>
        <dbReference type="SAM" id="Phobius"/>
    </source>
</evidence>
<feature type="transmembrane region" description="Helical" evidence="1">
    <location>
        <begin position="119"/>
        <end position="139"/>
    </location>
</feature>
<feature type="transmembrane region" description="Helical" evidence="1">
    <location>
        <begin position="77"/>
        <end position="107"/>
    </location>
</feature>
<reference evidence="2" key="1">
    <citation type="submission" date="2022-05" db="EMBL/GenBank/DDBJ databases">
        <title>Corynebacterium sp. TA-R-1 sp. nov., isolated from human feces.</title>
        <authorList>
            <person name="Shamsuzzaman M."/>
            <person name="Dahal R.H."/>
        </authorList>
    </citation>
    <scope>NUCLEOTIDE SEQUENCE</scope>
    <source>
        <strain evidence="2">TA-R-1</strain>
    </source>
</reference>
<comment type="caution">
    <text evidence="2">The sequence shown here is derived from an EMBL/GenBank/DDBJ whole genome shotgun (WGS) entry which is preliminary data.</text>
</comment>
<dbReference type="InterPro" id="IPR021517">
    <property type="entry name" value="DUF3180"/>
</dbReference>
<protein>
    <submittedName>
        <fullName evidence="2">DUF3180 domain-containing protein</fullName>
    </submittedName>
</protein>
<dbReference type="Proteomes" id="UP001204000">
    <property type="component" value="Unassembled WGS sequence"/>
</dbReference>
<accession>A0ABT1G2K2</accession>
<evidence type="ECO:0000313" key="2">
    <source>
        <dbReference type="EMBL" id="MCP1388253.1"/>
    </source>
</evidence>
<sequence>MTRTPLTGLIGAFFFTAAAALILVRRFYSALVSLDLIVPLSLWIVAAACGYFAYMVHKRREEGKVGLDRSQLNPMMAANLMVFGKASAWAGALCGGLYAGVLIYVIPRLQLLTAAAEDFPSVLSGALGGIALAAAGVMLERACEVSPPSAGEGVS</sequence>
<feature type="transmembrane region" description="Helical" evidence="1">
    <location>
        <begin position="36"/>
        <end position="56"/>
    </location>
</feature>
<keyword evidence="1" id="KW-1133">Transmembrane helix</keyword>
<keyword evidence="1" id="KW-0812">Transmembrane</keyword>
<proteinExistence type="predicted"/>
<keyword evidence="3" id="KW-1185">Reference proteome</keyword>